<keyword evidence="1" id="KW-0812">Transmembrane</keyword>
<dbReference type="InterPro" id="IPR009525">
    <property type="entry name" value="DUF1145"/>
</dbReference>
<dbReference type="EMBL" id="FZOG01000002">
    <property type="protein sequence ID" value="SNS17780.1"/>
    <property type="molecule type" value="Genomic_DNA"/>
</dbReference>
<evidence type="ECO:0000313" key="3">
    <source>
        <dbReference type="Proteomes" id="UP000242915"/>
    </source>
</evidence>
<protein>
    <submittedName>
        <fullName evidence="2">Uncharacterized conserved protein YhhL, DUF1145 family</fullName>
    </submittedName>
</protein>
<keyword evidence="1" id="KW-0472">Membrane</keyword>
<sequence>MCGKTKLLGAGMKVILAVGAALTLLFWAAVVGNLLEPYAQPFSLLLNVAGALVAAAHIVELWHFRSQLQQSSSPWLSRAKVLVLGIFHILALKRDDSVSQACVQTTPDATAVAEQTQDAAKVEPEGDSHLQLQMQFESMAETKHEHA</sequence>
<accession>A0A239CCE1</accession>
<gene>
    <name evidence="2" type="ORF">SAMN05216255_1627</name>
</gene>
<dbReference type="PANTHER" id="PTHR38775:SF1">
    <property type="entry name" value="INNER MEMBRANE PROTEIN"/>
    <property type="match status" value="1"/>
</dbReference>
<evidence type="ECO:0000313" key="2">
    <source>
        <dbReference type="EMBL" id="SNS17780.1"/>
    </source>
</evidence>
<feature type="transmembrane region" description="Helical" evidence="1">
    <location>
        <begin position="7"/>
        <end position="30"/>
    </location>
</feature>
<reference evidence="3" key="1">
    <citation type="submission" date="2017-06" db="EMBL/GenBank/DDBJ databases">
        <authorList>
            <person name="Varghese N."/>
            <person name="Submissions S."/>
        </authorList>
    </citation>
    <scope>NUCLEOTIDE SEQUENCE [LARGE SCALE GENOMIC DNA]</scope>
    <source>
        <strain evidence="3">CIP 108523</strain>
    </source>
</reference>
<evidence type="ECO:0000256" key="1">
    <source>
        <dbReference type="SAM" id="Phobius"/>
    </source>
</evidence>
<keyword evidence="3" id="KW-1185">Reference proteome</keyword>
<dbReference type="PANTHER" id="PTHR38775">
    <property type="entry name" value="INNER MEMBRANE PROTEIN-RELATED"/>
    <property type="match status" value="1"/>
</dbReference>
<proteinExistence type="predicted"/>
<name>A0A239CCE1_9PSED</name>
<dbReference type="AlphaFoldDB" id="A0A239CCE1"/>
<dbReference type="Proteomes" id="UP000242915">
    <property type="component" value="Unassembled WGS sequence"/>
</dbReference>
<dbReference type="Pfam" id="PF06611">
    <property type="entry name" value="DUF1145"/>
    <property type="match status" value="1"/>
</dbReference>
<feature type="transmembrane region" description="Helical" evidence="1">
    <location>
        <begin position="42"/>
        <end position="63"/>
    </location>
</feature>
<organism evidence="2 3">
    <name type="scientific">Pseudomonas segetis</name>
    <dbReference type="NCBI Taxonomy" id="298908"/>
    <lineage>
        <taxon>Bacteria</taxon>
        <taxon>Pseudomonadati</taxon>
        <taxon>Pseudomonadota</taxon>
        <taxon>Gammaproteobacteria</taxon>
        <taxon>Pseudomonadales</taxon>
        <taxon>Pseudomonadaceae</taxon>
        <taxon>Pseudomonas</taxon>
    </lineage>
</organism>
<keyword evidence="1" id="KW-1133">Transmembrane helix</keyword>